<evidence type="ECO:0000313" key="1">
    <source>
        <dbReference type="EMBL" id="MFD2647515.1"/>
    </source>
</evidence>
<dbReference type="RefSeq" id="WP_386832538.1">
    <property type="nucleotide sequence ID" value="NZ_JBHUNP010000001.1"/>
</dbReference>
<reference evidence="2" key="1">
    <citation type="journal article" date="2019" name="Int. J. Syst. Evol. Microbiol.">
        <title>The Global Catalogue of Microorganisms (GCM) 10K type strain sequencing project: providing services to taxonomists for standard genome sequencing and annotation.</title>
        <authorList>
            <consortium name="The Broad Institute Genomics Platform"/>
            <consortium name="The Broad Institute Genome Sequencing Center for Infectious Disease"/>
            <person name="Wu L."/>
            <person name="Ma J."/>
        </authorList>
    </citation>
    <scope>NUCLEOTIDE SEQUENCE [LARGE SCALE GENOMIC DNA]</scope>
    <source>
        <strain evidence="2">CCM 7427</strain>
    </source>
</reference>
<dbReference type="SUPFAM" id="SSF52540">
    <property type="entry name" value="P-loop containing nucleoside triphosphate hydrolases"/>
    <property type="match status" value="1"/>
</dbReference>
<name>A0ABW5QIC3_9HYPH</name>
<comment type="caution">
    <text evidence="1">The sequence shown here is derived from an EMBL/GenBank/DDBJ whole genome shotgun (WGS) entry which is preliminary data.</text>
</comment>
<dbReference type="Proteomes" id="UP001597521">
    <property type="component" value="Unassembled WGS sequence"/>
</dbReference>
<accession>A0ABW5QIC3</accession>
<keyword evidence="1" id="KW-0067">ATP-binding</keyword>
<organism evidence="1 2">
    <name type="scientific">Devosia albogilva</name>
    <dbReference type="NCBI Taxonomy" id="429726"/>
    <lineage>
        <taxon>Bacteria</taxon>
        <taxon>Pseudomonadati</taxon>
        <taxon>Pseudomonadota</taxon>
        <taxon>Alphaproteobacteria</taxon>
        <taxon>Hyphomicrobiales</taxon>
        <taxon>Devosiaceae</taxon>
        <taxon>Devosia</taxon>
    </lineage>
</organism>
<proteinExistence type="predicted"/>
<keyword evidence="1" id="KW-0547">Nucleotide-binding</keyword>
<dbReference type="EMBL" id="JBHUNP010000001">
    <property type="protein sequence ID" value="MFD2647515.1"/>
    <property type="molecule type" value="Genomic_DNA"/>
</dbReference>
<gene>
    <name evidence="1" type="ORF">ACFSX5_06900</name>
</gene>
<evidence type="ECO:0000313" key="2">
    <source>
        <dbReference type="Proteomes" id="UP001597521"/>
    </source>
</evidence>
<protein>
    <submittedName>
        <fullName evidence="1">ATP-binding protein</fullName>
    </submittedName>
</protein>
<keyword evidence="2" id="KW-1185">Reference proteome</keyword>
<dbReference type="InterPro" id="IPR027417">
    <property type="entry name" value="P-loop_NTPase"/>
</dbReference>
<dbReference type="GO" id="GO:0005524">
    <property type="term" value="F:ATP binding"/>
    <property type="evidence" value="ECO:0007669"/>
    <property type="project" value="UniProtKB-KW"/>
</dbReference>
<sequence length="179" mass="19374">MDRFAGQVLILSGSPGSGKTTTAEALARLPGRTPKVHLHSDDFWGYIKHGHIDPWLPEAADQNRMIMEIAAAVAGRYAASGYFVVLDGVIGPWSLPPYRALTVPNHYIVLRPEVKEAVARCLARGGDSLTDPVVVAGLHRQFADLGDYARHELPTAGLDRHQVLGAVRTALDSGDYRLA</sequence>
<dbReference type="Gene3D" id="3.40.50.300">
    <property type="entry name" value="P-loop containing nucleotide triphosphate hydrolases"/>
    <property type="match status" value="1"/>
</dbReference>